<sequence length="61" mass="6937">MITIQNKSLERFTEGFLEATQKLDRLEAAVDSLKEVGSQREGTRSLSPKLSPHYPRFVDSQ</sequence>
<feature type="compositionally biased region" description="Basic and acidic residues" evidence="1">
    <location>
        <begin position="33"/>
        <end position="43"/>
    </location>
</feature>
<reference evidence="2 3" key="1">
    <citation type="journal article" date="2015" name="Mol. Biochem. Parasitol.">
        <title>Identification of polymorphic genes for use in assemblage B genotyping assays through comparative genomics of multiple assemblage B Giardia duodenalis isolates.</title>
        <authorList>
            <person name="Wielinga C."/>
            <person name="Thompson R.C."/>
            <person name="Monis P."/>
            <person name="Ryan U."/>
        </authorList>
    </citation>
    <scope>NUCLEOTIDE SEQUENCE [LARGE SCALE GENOMIC DNA]</scope>
    <source>
        <strain evidence="2 3">BAH15c1</strain>
    </source>
</reference>
<name>A0A132NQH0_GIAIN</name>
<evidence type="ECO:0000256" key="1">
    <source>
        <dbReference type="SAM" id="MobiDB-lite"/>
    </source>
</evidence>
<dbReference type="EMBL" id="JXTI01000123">
    <property type="protein sequence ID" value="KWX12325.1"/>
    <property type="molecule type" value="Genomic_DNA"/>
</dbReference>
<comment type="caution">
    <text evidence="2">The sequence shown here is derived from an EMBL/GenBank/DDBJ whole genome shotgun (WGS) entry which is preliminary data.</text>
</comment>
<dbReference type="VEuPathDB" id="GiardiaDB:QR46_3696"/>
<organism evidence="2 3">
    <name type="scientific">Giardia duodenalis assemblage B</name>
    <dbReference type="NCBI Taxonomy" id="1394984"/>
    <lineage>
        <taxon>Eukaryota</taxon>
        <taxon>Metamonada</taxon>
        <taxon>Diplomonadida</taxon>
        <taxon>Hexamitidae</taxon>
        <taxon>Giardiinae</taxon>
        <taxon>Giardia</taxon>
    </lineage>
</organism>
<proteinExistence type="predicted"/>
<feature type="region of interest" description="Disordered" evidence="1">
    <location>
        <begin position="33"/>
        <end position="61"/>
    </location>
</feature>
<dbReference type="Proteomes" id="UP000070089">
    <property type="component" value="Unassembled WGS sequence"/>
</dbReference>
<dbReference type="AlphaFoldDB" id="A0A132NQH0"/>
<evidence type="ECO:0000313" key="3">
    <source>
        <dbReference type="Proteomes" id="UP000070089"/>
    </source>
</evidence>
<gene>
    <name evidence="2" type="ORF">QR46_3696</name>
</gene>
<protein>
    <submittedName>
        <fullName evidence="2">Uncharacterized protein</fullName>
    </submittedName>
</protein>
<accession>A0A132NQH0</accession>
<evidence type="ECO:0000313" key="2">
    <source>
        <dbReference type="EMBL" id="KWX12325.1"/>
    </source>
</evidence>